<accession>A0A0G1TML1</accession>
<evidence type="ECO:0000256" key="1">
    <source>
        <dbReference type="SAM" id="MobiDB-lite"/>
    </source>
</evidence>
<sequence length="206" mass="23326">MWRYANWGKKTKWIITGVFTVVLILGSSSSKKSTMTPVPTPQPAEKKEEKPTTTKSPQEIFEETLSNTIHKIDSNISYRIIETENADLDRPKDTKMITVSVDVKSFFDKNSLLRTSGKVSSGVFQAVFGNSSLNAYDIVVWYYAETTDKYGNKKDNIVLSYAIDKATFDKINWNNFDQSNLCNFLEQEAKTSGTFDTDCKVLVNIK</sequence>
<dbReference type="EMBL" id="LCOT01000030">
    <property type="protein sequence ID" value="KKU83057.1"/>
    <property type="molecule type" value="Genomic_DNA"/>
</dbReference>
<dbReference type="Proteomes" id="UP000034265">
    <property type="component" value="Unassembled WGS sequence"/>
</dbReference>
<feature type="region of interest" description="Disordered" evidence="1">
    <location>
        <begin position="30"/>
        <end position="57"/>
    </location>
</feature>
<evidence type="ECO:0000313" key="2">
    <source>
        <dbReference type="EMBL" id="KKU83057.1"/>
    </source>
</evidence>
<gene>
    <name evidence="2" type="ORF">UY11_C0030G0012</name>
</gene>
<dbReference type="AlphaFoldDB" id="A0A0G1TML1"/>
<comment type="caution">
    <text evidence="2">The sequence shown here is derived from an EMBL/GenBank/DDBJ whole genome shotgun (WGS) entry which is preliminary data.</text>
</comment>
<evidence type="ECO:0000313" key="3">
    <source>
        <dbReference type="Proteomes" id="UP000034265"/>
    </source>
</evidence>
<protein>
    <submittedName>
        <fullName evidence="2">Uncharacterized protein</fullName>
    </submittedName>
</protein>
<proteinExistence type="predicted"/>
<organism evidence="2 3">
    <name type="scientific">Candidatus Amesbacteria bacterium GW2011_GWC2_47_8</name>
    <dbReference type="NCBI Taxonomy" id="1618367"/>
    <lineage>
        <taxon>Bacteria</taxon>
        <taxon>Candidatus Amesiibacteriota</taxon>
    </lineage>
</organism>
<reference evidence="2 3" key="1">
    <citation type="journal article" date="2015" name="Nature">
        <title>rRNA introns, odd ribosomes, and small enigmatic genomes across a large radiation of phyla.</title>
        <authorList>
            <person name="Brown C.T."/>
            <person name="Hug L.A."/>
            <person name="Thomas B.C."/>
            <person name="Sharon I."/>
            <person name="Castelle C.J."/>
            <person name="Singh A."/>
            <person name="Wilkins M.J."/>
            <person name="Williams K.H."/>
            <person name="Banfield J.F."/>
        </authorList>
    </citation>
    <scope>NUCLEOTIDE SEQUENCE [LARGE SCALE GENOMIC DNA]</scope>
</reference>
<name>A0A0G1TML1_9BACT</name>